<organism evidence="1 2">
    <name type="scientific">Sphingomonas albertensis</name>
    <dbReference type="NCBI Taxonomy" id="2762591"/>
    <lineage>
        <taxon>Bacteria</taxon>
        <taxon>Pseudomonadati</taxon>
        <taxon>Pseudomonadota</taxon>
        <taxon>Alphaproteobacteria</taxon>
        <taxon>Sphingomonadales</taxon>
        <taxon>Sphingomonadaceae</taxon>
        <taxon>Sphingomonas</taxon>
    </lineage>
</organism>
<protein>
    <submittedName>
        <fullName evidence="1">Uncharacterized protein</fullName>
    </submittedName>
</protein>
<name>A0ABR7AJK0_9SPHN</name>
<evidence type="ECO:0000313" key="2">
    <source>
        <dbReference type="Proteomes" id="UP000597613"/>
    </source>
</evidence>
<proteinExistence type="predicted"/>
<dbReference type="Proteomes" id="UP000597613">
    <property type="component" value="Unassembled WGS sequence"/>
</dbReference>
<gene>
    <name evidence="1" type="ORF">H8S47_02860</name>
</gene>
<evidence type="ECO:0000313" key="1">
    <source>
        <dbReference type="EMBL" id="MBC3940625.1"/>
    </source>
</evidence>
<dbReference type="RefSeq" id="WP_187502416.1">
    <property type="nucleotide sequence ID" value="NZ_CP162536.1"/>
</dbReference>
<dbReference type="EMBL" id="JACONT010000003">
    <property type="protein sequence ID" value="MBC3940625.1"/>
    <property type="molecule type" value="Genomic_DNA"/>
</dbReference>
<comment type="caution">
    <text evidence="1">The sequence shown here is derived from an EMBL/GenBank/DDBJ whole genome shotgun (WGS) entry which is preliminary data.</text>
</comment>
<keyword evidence="2" id="KW-1185">Reference proteome</keyword>
<reference evidence="1 2" key="1">
    <citation type="submission" date="2020-08" db="EMBL/GenBank/DDBJ databases">
        <title>Putative novel bacterial strains isolated from necrotic wheat leaf tissues caused by Xanthomonas translucens.</title>
        <authorList>
            <person name="Tambong J.T."/>
        </authorList>
    </citation>
    <scope>NUCLEOTIDE SEQUENCE [LARGE SCALE GENOMIC DNA]</scope>
    <source>
        <strain evidence="2">DOAB 1063</strain>
    </source>
</reference>
<accession>A0ABR7AJK0</accession>
<sequence length="226" mass="25292">MDWKYNPDDYISAHDQRYIDLAERCECYRAARLEYFRARVKTMIRHVSPMVHDALADMGLRTADVIDRFRVPDDWPEKSLRTHDTFRPGGYDFLSGGRLTDGGGSERWHRRFARRHQGVAGCVICDPDDRDDRDEKLGFRLCGEGLEIALLTSTYLLTSSAGKGRLHVAQQLPLTIGSAMVGRPVGAIVSHPLLAGRDYPVKRVMQPVGGTSLIVFETGSTAVANE</sequence>